<dbReference type="Gene3D" id="1.20.1510.10">
    <property type="entry name" value="Cation efflux protein transmembrane domain"/>
    <property type="match status" value="1"/>
</dbReference>
<feature type="transmembrane region" description="Helical" evidence="7">
    <location>
        <begin position="197"/>
        <end position="215"/>
    </location>
</feature>
<evidence type="ECO:0000256" key="7">
    <source>
        <dbReference type="SAM" id="Phobius"/>
    </source>
</evidence>
<keyword evidence="4 7" id="KW-0812">Transmembrane</keyword>
<dbReference type="EMBL" id="CP017634">
    <property type="protein sequence ID" value="ATW25207.1"/>
    <property type="molecule type" value="Genomic_DNA"/>
</dbReference>
<dbReference type="Proteomes" id="UP000323521">
    <property type="component" value="Chromosome"/>
</dbReference>
<accession>A0A3G1KRV6</accession>
<feature type="domain" description="Cation efflux protein transmembrane" evidence="8">
    <location>
        <begin position="31"/>
        <end position="219"/>
    </location>
</feature>
<evidence type="ECO:0000259" key="8">
    <source>
        <dbReference type="Pfam" id="PF01545"/>
    </source>
</evidence>
<dbReference type="FunFam" id="1.20.1510.10:FF:000006">
    <property type="entry name" value="Divalent cation efflux transporter"/>
    <property type="match status" value="1"/>
</dbReference>
<dbReference type="InterPro" id="IPR027469">
    <property type="entry name" value="Cation_efflux_TMD_sf"/>
</dbReference>
<dbReference type="GO" id="GO:0008324">
    <property type="term" value="F:monoatomic cation transmembrane transporter activity"/>
    <property type="evidence" value="ECO:0007669"/>
    <property type="project" value="InterPro"/>
</dbReference>
<evidence type="ECO:0000313" key="11">
    <source>
        <dbReference type="Proteomes" id="UP000323521"/>
    </source>
</evidence>
<reference evidence="10 11" key="1">
    <citation type="submission" date="2016-10" db="EMBL/GenBank/DDBJ databases">
        <title>Complete Genome Sequence of Peptococcaceae strain DCMF.</title>
        <authorList>
            <person name="Edwards R.J."/>
            <person name="Holland S.I."/>
            <person name="Deshpande N.P."/>
            <person name="Wong Y.K."/>
            <person name="Ertan H."/>
            <person name="Manefield M."/>
            <person name="Russell T.L."/>
            <person name="Lee M.J."/>
        </authorList>
    </citation>
    <scope>NUCLEOTIDE SEQUENCE [LARGE SCALE GENOMIC DNA]</scope>
    <source>
        <strain evidence="10 11">DCMF</strain>
    </source>
</reference>
<evidence type="ECO:0000259" key="9">
    <source>
        <dbReference type="Pfam" id="PF16916"/>
    </source>
</evidence>
<organism evidence="10 11">
    <name type="scientific">Formimonas warabiya</name>
    <dbReference type="NCBI Taxonomy" id="1761012"/>
    <lineage>
        <taxon>Bacteria</taxon>
        <taxon>Bacillati</taxon>
        <taxon>Bacillota</taxon>
        <taxon>Clostridia</taxon>
        <taxon>Eubacteriales</taxon>
        <taxon>Peptococcaceae</taxon>
        <taxon>Candidatus Formimonas</taxon>
    </lineage>
</organism>
<dbReference type="RefSeq" id="WP_148134466.1">
    <property type="nucleotide sequence ID" value="NZ_CP017634.1"/>
</dbReference>
<evidence type="ECO:0000256" key="5">
    <source>
        <dbReference type="ARBA" id="ARBA00022989"/>
    </source>
</evidence>
<dbReference type="InterPro" id="IPR036837">
    <property type="entry name" value="Cation_efflux_CTD_sf"/>
</dbReference>
<gene>
    <name evidence="10" type="ORF">DCMF_10905</name>
</gene>
<dbReference type="KEGG" id="fwa:DCMF_10905"/>
<comment type="similarity">
    <text evidence="2">Belongs to the cation diffusion facilitator (CDF) transporter (TC 2.A.4) family.</text>
</comment>
<dbReference type="PANTHER" id="PTHR43840:SF50">
    <property type="entry name" value="MANGANESE EFFLUX SYSTEM PROTEIN MNES"/>
    <property type="match status" value="1"/>
</dbReference>
<dbReference type="SUPFAM" id="SSF160240">
    <property type="entry name" value="Cation efflux protein cytoplasmic domain-like"/>
    <property type="match status" value="1"/>
</dbReference>
<evidence type="ECO:0000256" key="6">
    <source>
        <dbReference type="ARBA" id="ARBA00023136"/>
    </source>
</evidence>
<proteinExistence type="inferred from homology"/>
<dbReference type="AlphaFoldDB" id="A0A3G1KRV6"/>
<sequence>MTQLLLKIFIKNMNNMEDKKVRTDCSLMASVVGIILNLLLFGVKITAGLVTGSISVLSDAFNSLSDSASSIIGFFGTKISSKPADENRPFGYGRVEYLTSMVIALVIFTIGCSLGYSSVKKIFAPEELQFYWWAAVLLLLCLGVKLWLFVFNRSLAKLINSSILKASAQDARGDAVVTATALMSVLVERFTGFQIDGYVGVAVACYVVYSAVLLLKETVAPVIGEAAENEIYEKVNGLATSFEPVLGTHDFVLHNYGSLYHMGTIHLEIPSEMSFESAHEVADKIEQEALKRFNLHLVTHMDPLFVNDEAVREKRDMIERIVLSLEPCVSLADFRIVAGKYRIYYVFDLAVPHGYDEDQRLNLKLDIMDRVEHEDENVLPVIRMTTSFVSKEH</sequence>
<feature type="transmembrane region" description="Helical" evidence="7">
    <location>
        <begin position="130"/>
        <end position="150"/>
    </location>
</feature>
<keyword evidence="3" id="KW-0813">Transport</keyword>
<name>A0A3G1KRV6_FORW1</name>
<keyword evidence="11" id="KW-1185">Reference proteome</keyword>
<evidence type="ECO:0000256" key="4">
    <source>
        <dbReference type="ARBA" id="ARBA00022692"/>
    </source>
</evidence>
<dbReference type="InterPro" id="IPR050291">
    <property type="entry name" value="CDF_Transporter"/>
</dbReference>
<dbReference type="SUPFAM" id="SSF161111">
    <property type="entry name" value="Cation efflux protein transmembrane domain-like"/>
    <property type="match status" value="1"/>
</dbReference>
<dbReference type="InterPro" id="IPR002524">
    <property type="entry name" value="Cation_efflux"/>
</dbReference>
<evidence type="ECO:0000256" key="3">
    <source>
        <dbReference type="ARBA" id="ARBA00022448"/>
    </source>
</evidence>
<dbReference type="OrthoDB" id="9809646at2"/>
<dbReference type="InterPro" id="IPR027470">
    <property type="entry name" value="Cation_efflux_CTD"/>
</dbReference>
<feature type="transmembrane region" description="Helical" evidence="7">
    <location>
        <begin position="21"/>
        <end position="40"/>
    </location>
</feature>
<dbReference type="InterPro" id="IPR058533">
    <property type="entry name" value="Cation_efflux_TM"/>
</dbReference>
<comment type="subcellular location">
    <subcellularLocation>
        <location evidence="1">Membrane</location>
        <topology evidence="1">Multi-pass membrane protein</topology>
    </subcellularLocation>
</comment>
<dbReference type="PANTHER" id="PTHR43840">
    <property type="entry name" value="MITOCHONDRIAL METAL TRANSPORTER 1-RELATED"/>
    <property type="match status" value="1"/>
</dbReference>
<protein>
    <submittedName>
        <fullName evidence="10">Uncharacterized protein</fullName>
    </submittedName>
</protein>
<dbReference type="GO" id="GO:0016020">
    <property type="term" value="C:membrane"/>
    <property type="evidence" value="ECO:0007669"/>
    <property type="project" value="UniProtKB-SubCell"/>
</dbReference>
<feature type="domain" description="Cation efflux protein cytoplasmic" evidence="9">
    <location>
        <begin position="228"/>
        <end position="303"/>
    </location>
</feature>
<evidence type="ECO:0000256" key="2">
    <source>
        <dbReference type="ARBA" id="ARBA00008114"/>
    </source>
</evidence>
<evidence type="ECO:0000313" key="10">
    <source>
        <dbReference type="EMBL" id="ATW25207.1"/>
    </source>
</evidence>
<feature type="transmembrane region" description="Helical" evidence="7">
    <location>
        <begin position="97"/>
        <end position="118"/>
    </location>
</feature>
<keyword evidence="6 7" id="KW-0472">Membrane</keyword>
<keyword evidence="5 7" id="KW-1133">Transmembrane helix</keyword>
<dbReference type="NCBIfam" id="TIGR01297">
    <property type="entry name" value="CDF"/>
    <property type="match status" value="1"/>
</dbReference>
<dbReference type="Pfam" id="PF16916">
    <property type="entry name" value="ZT_dimer"/>
    <property type="match status" value="1"/>
</dbReference>
<dbReference type="Gene3D" id="3.30.70.1350">
    <property type="entry name" value="Cation efflux protein, cytoplasmic domain"/>
    <property type="match status" value="1"/>
</dbReference>
<evidence type="ECO:0000256" key="1">
    <source>
        <dbReference type="ARBA" id="ARBA00004141"/>
    </source>
</evidence>
<dbReference type="Pfam" id="PF01545">
    <property type="entry name" value="Cation_efflux"/>
    <property type="match status" value="1"/>
</dbReference>